<dbReference type="CDD" id="cd06171">
    <property type="entry name" value="Sigma70_r4"/>
    <property type="match status" value="1"/>
</dbReference>
<keyword evidence="4" id="KW-0804">Transcription</keyword>
<keyword evidence="2" id="KW-0805">Transcription regulation</keyword>
<accession>A0A6B8RJ26</accession>
<evidence type="ECO:0000313" key="7">
    <source>
        <dbReference type="EMBL" id="QGQ95553.1"/>
    </source>
</evidence>
<evidence type="ECO:0000256" key="2">
    <source>
        <dbReference type="ARBA" id="ARBA00023015"/>
    </source>
</evidence>
<feature type="domain" description="RNA polymerase sigma factor 70 region 4 type 2" evidence="6">
    <location>
        <begin position="118"/>
        <end position="171"/>
    </location>
</feature>
<dbReference type="Proteomes" id="UP000426246">
    <property type="component" value="Chromosome"/>
</dbReference>
<dbReference type="InterPro" id="IPR013324">
    <property type="entry name" value="RNA_pol_sigma_r3/r4-like"/>
</dbReference>
<dbReference type="GO" id="GO:0006352">
    <property type="term" value="P:DNA-templated transcription initiation"/>
    <property type="evidence" value="ECO:0007669"/>
    <property type="project" value="InterPro"/>
</dbReference>
<protein>
    <submittedName>
        <fullName evidence="7">RNA polymerase sigma factor</fullName>
    </submittedName>
</protein>
<organism evidence="7 8">
    <name type="scientific">Paenibacillus psychroresistens</name>
    <dbReference type="NCBI Taxonomy" id="1778678"/>
    <lineage>
        <taxon>Bacteria</taxon>
        <taxon>Bacillati</taxon>
        <taxon>Bacillota</taxon>
        <taxon>Bacilli</taxon>
        <taxon>Bacillales</taxon>
        <taxon>Paenibacillaceae</taxon>
        <taxon>Paenibacillus</taxon>
    </lineage>
</organism>
<dbReference type="EMBL" id="CP034235">
    <property type="protein sequence ID" value="QGQ95553.1"/>
    <property type="molecule type" value="Genomic_DNA"/>
</dbReference>
<evidence type="ECO:0000256" key="1">
    <source>
        <dbReference type="ARBA" id="ARBA00010641"/>
    </source>
</evidence>
<dbReference type="OrthoDB" id="9785675at2"/>
<dbReference type="InterPro" id="IPR014284">
    <property type="entry name" value="RNA_pol_sigma-70_dom"/>
</dbReference>
<dbReference type="Gene3D" id="1.10.1740.10">
    <property type="match status" value="1"/>
</dbReference>
<keyword evidence="8" id="KW-1185">Reference proteome</keyword>
<dbReference type="Pfam" id="PF04542">
    <property type="entry name" value="Sigma70_r2"/>
    <property type="match status" value="1"/>
</dbReference>
<dbReference type="InterPro" id="IPR036388">
    <property type="entry name" value="WH-like_DNA-bd_sf"/>
</dbReference>
<dbReference type="Gene3D" id="1.10.10.10">
    <property type="entry name" value="Winged helix-like DNA-binding domain superfamily/Winged helix DNA-binding domain"/>
    <property type="match status" value="1"/>
</dbReference>
<dbReference type="NCBIfam" id="TIGR02937">
    <property type="entry name" value="sigma70-ECF"/>
    <property type="match status" value="1"/>
</dbReference>
<dbReference type="RefSeq" id="WP_155700590.1">
    <property type="nucleotide sequence ID" value="NZ_CP034235.1"/>
</dbReference>
<dbReference type="GO" id="GO:0003677">
    <property type="term" value="F:DNA binding"/>
    <property type="evidence" value="ECO:0007669"/>
    <property type="project" value="InterPro"/>
</dbReference>
<evidence type="ECO:0000259" key="5">
    <source>
        <dbReference type="Pfam" id="PF04542"/>
    </source>
</evidence>
<dbReference type="InterPro" id="IPR039425">
    <property type="entry name" value="RNA_pol_sigma-70-like"/>
</dbReference>
<reference evidence="8" key="1">
    <citation type="submission" date="2018-11" db="EMBL/GenBank/DDBJ databases">
        <title>Complete genome sequence of Paenibacillus sp. ML311-T8.</title>
        <authorList>
            <person name="Nam Y.-D."/>
            <person name="Kang J."/>
            <person name="Chung W.-H."/>
            <person name="Park Y.S."/>
        </authorList>
    </citation>
    <scope>NUCLEOTIDE SEQUENCE [LARGE SCALE GENOMIC DNA]</scope>
    <source>
        <strain evidence="8">ML311-T8</strain>
    </source>
</reference>
<feature type="domain" description="RNA polymerase sigma-70 region 2" evidence="5">
    <location>
        <begin position="24"/>
        <end position="86"/>
    </location>
</feature>
<evidence type="ECO:0000259" key="6">
    <source>
        <dbReference type="Pfam" id="PF08281"/>
    </source>
</evidence>
<dbReference type="SUPFAM" id="SSF88946">
    <property type="entry name" value="Sigma2 domain of RNA polymerase sigma factors"/>
    <property type="match status" value="1"/>
</dbReference>
<gene>
    <name evidence="7" type="ORF">EHS13_12010</name>
</gene>
<evidence type="ECO:0000256" key="4">
    <source>
        <dbReference type="ARBA" id="ARBA00023163"/>
    </source>
</evidence>
<dbReference type="KEGG" id="ppsc:EHS13_12010"/>
<evidence type="ECO:0000256" key="3">
    <source>
        <dbReference type="ARBA" id="ARBA00023082"/>
    </source>
</evidence>
<dbReference type="PANTHER" id="PTHR43133:SF51">
    <property type="entry name" value="RNA POLYMERASE SIGMA FACTOR"/>
    <property type="match status" value="1"/>
</dbReference>
<name>A0A6B8RJ26_9BACL</name>
<sequence>MKDEDLAELYQQGDEAAMEAIIYRYHAPIQSYIYRMLNNQMTAEELAQECFIKVCISLKSGSMPTQFRPWIYRIATNLCKDLWRKSSYRSEISTEQDKLNIYPGDETVSSIMEKQWEREEVIQALDDLSEGNREIIVLRFYEDLKLEEIASIVDMPVNTVKSRLYKSLKRLAQMLQANKQSSEQSSISMKKKGGYNG</sequence>
<dbReference type="InterPro" id="IPR013325">
    <property type="entry name" value="RNA_pol_sigma_r2"/>
</dbReference>
<dbReference type="InterPro" id="IPR007627">
    <property type="entry name" value="RNA_pol_sigma70_r2"/>
</dbReference>
<keyword evidence="3" id="KW-0731">Sigma factor</keyword>
<dbReference type="PANTHER" id="PTHR43133">
    <property type="entry name" value="RNA POLYMERASE ECF-TYPE SIGMA FACTO"/>
    <property type="match status" value="1"/>
</dbReference>
<evidence type="ECO:0000313" key="8">
    <source>
        <dbReference type="Proteomes" id="UP000426246"/>
    </source>
</evidence>
<dbReference type="SUPFAM" id="SSF88659">
    <property type="entry name" value="Sigma3 and sigma4 domains of RNA polymerase sigma factors"/>
    <property type="match status" value="1"/>
</dbReference>
<proteinExistence type="inferred from homology"/>
<dbReference type="AlphaFoldDB" id="A0A6B8RJ26"/>
<comment type="similarity">
    <text evidence="1">Belongs to the sigma-70 factor family. ECF subfamily.</text>
</comment>
<dbReference type="Pfam" id="PF08281">
    <property type="entry name" value="Sigma70_r4_2"/>
    <property type="match status" value="1"/>
</dbReference>
<dbReference type="GO" id="GO:0016987">
    <property type="term" value="F:sigma factor activity"/>
    <property type="evidence" value="ECO:0007669"/>
    <property type="project" value="UniProtKB-KW"/>
</dbReference>
<dbReference type="InterPro" id="IPR013249">
    <property type="entry name" value="RNA_pol_sigma70_r4_t2"/>
</dbReference>